<dbReference type="Gene3D" id="1.10.3210.10">
    <property type="entry name" value="Hypothetical protein af1432"/>
    <property type="match status" value="1"/>
</dbReference>
<dbReference type="CDD" id="cd00077">
    <property type="entry name" value="HDc"/>
    <property type="match status" value="1"/>
</dbReference>
<feature type="domain" description="HD-GYP" evidence="1">
    <location>
        <begin position="143"/>
        <end position="339"/>
    </location>
</feature>
<dbReference type="InterPro" id="IPR037522">
    <property type="entry name" value="HD_GYP_dom"/>
</dbReference>
<dbReference type="GO" id="GO:0016787">
    <property type="term" value="F:hydrolase activity"/>
    <property type="evidence" value="ECO:0007669"/>
    <property type="project" value="UniProtKB-KW"/>
</dbReference>
<dbReference type="InterPro" id="IPR003607">
    <property type="entry name" value="HD/PDEase_dom"/>
</dbReference>
<dbReference type="PANTHER" id="PTHR43155:SF2">
    <property type="entry name" value="CYCLIC DI-GMP PHOSPHODIESTERASE PA4108"/>
    <property type="match status" value="1"/>
</dbReference>
<dbReference type="PROSITE" id="PS51832">
    <property type="entry name" value="HD_GYP"/>
    <property type="match status" value="1"/>
</dbReference>
<proteinExistence type="predicted"/>
<dbReference type="Pfam" id="PF13487">
    <property type="entry name" value="HD_5"/>
    <property type="match status" value="1"/>
</dbReference>
<dbReference type="EC" id="3.1.4.-" evidence="2"/>
<dbReference type="SMART" id="SM00471">
    <property type="entry name" value="HDc"/>
    <property type="match status" value="1"/>
</dbReference>
<comment type="caution">
    <text evidence="2">The sequence shown here is derived from an EMBL/GenBank/DDBJ whole genome shotgun (WGS) entry which is preliminary data.</text>
</comment>
<accession>A0A644UTI5</accession>
<name>A0A644UTI5_9ZZZZ</name>
<dbReference type="NCBIfam" id="TIGR00277">
    <property type="entry name" value="HDIG"/>
    <property type="match status" value="1"/>
</dbReference>
<dbReference type="AlphaFoldDB" id="A0A644UTI5"/>
<dbReference type="InterPro" id="IPR021812">
    <property type="entry name" value="DUF3391"/>
</dbReference>
<protein>
    <submittedName>
        <fullName evidence="2">Cyclic di-GMP phosphodiesterase</fullName>
        <ecNumber evidence="2">3.1.4.-</ecNumber>
    </submittedName>
</protein>
<dbReference type="EMBL" id="VSSQ01000159">
    <property type="protein sequence ID" value="MPL82194.1"/>
    <property type="molecule type" value="Genomic_DNA"/>
</dbReference>
<dbReference type="InterPro" id="IPR006675">
    <property type="entry name" value="HDIG_dom"/>
</dbReference>
<organism evidence="2">
    <name type="scientific">bioreactor metagenome</name>
    <dbReference type="NCBI Taxonomy" id="1076179"/>
    <lineage>
        <taxon>unclassified sequences</taxon>
        <taxon>metagenomes</taxon>
        <taxon>ecological metagenomes</taxon>
    </lineage>
</organism>
<evidence type="ECO:0000313" key="2">
    <source>
        <dbReference type="EMBL" id="MPL82194.1"/>
    </source>
</evidence>
<keyword evidence="2" id="KW-0378">Hydrolase</keyword>
<sequence length="407" mass="44740">MGITAGFAICEDQGKNLYPGDQDHMSHIKIPVSTLRPGMYIVDPGISWLKAPLLYMQEGILASDDEINGIILQGFAEAYYDPERSRDENSAAPQPNIPLAIELQAANRIYEDAYENVKNFLESARGGALDLTFARPLVGDIIKSLSRNVDALVTLSLLKKTDEYTYAHSVNVTIFAVAFANFLGMPDDRLHNVGLAGLLHDYGKALIPNEILTAPRSLTFQEFEVMRSHVLLGVEKIKQFSSVEQEAIEGIAQHHEKHNGTGYPNRLSGKQIGVFGRILSLSDVYDALSSKRVYKGALAPNKALGMMYKMRGQAWAPGYVERFIKMVGIFPVGTAVELSNEHQGIVCRSNPNFPAQPCVLVARDPDGRTIQPQFVDLTRYIGLRITRSLSAAESAHFDIPLLLGGPA</sequence>
<reference evidence="2" key="1">
    <citation type="submission" date="2019-08" db="EMBL/GenBank/DDBJ databases">
        <authorList>
            <person name="Kucharzyk K."/>
            <person name="Murdoch R.W."/>
            <person name="Higgins S."/>
            <person name="Loffler F."/>
        </authorList>
    </citation>
    <scope>NUCLEOTIDE SEQUENCE</scope>
</reference>
<dbReference type="Pfam" id="PF11871">
    <property type="entry name" value="DUF3391"/>
    <property type="match status" value="1"/>
</dbReference>
<dbReference type="SUPFAM" id="SSF109604">
    <property type="entry name" value="HD-domain/PDEase-like"/>
    <property type="match status" value="1"/>
</dbReference>
<dbReference type="PANTHER" id="PTHR43155">
    <property type="entry name" value="CYCLIC DI-GMP PHOSPHODIESTERASE PA4108-RELATED"/>
    <property type="match status" value="1"/>
</dbReference>
<evidence type="ECO:0000259" key="1">
    <source>
        <dbReference type="PROSITE" id="PS51832"/>
    </source>
</evidence>
<gene>
    <name evidence="2" type="ORF">SDC9_28129</name>
</gene>